<feature type="compositionally biased region" description="Polar residues" evidence="1">
    <location>
        <begin position="118"/>
        <end position="160"/>
    </location>
</feature>
<accession>E2A4T2</accession>
<keyword evidence="4" id="KW-1185">Reference proteome</keyword>
<dbReference type="KEGG" id="cfo:105248489"/>
<evidence type="ECO:0000313" key="3">
    <source>
        <dbReference type="EMBL" id="EFN71559.1"/>
    </source>
</evidence>
<organism evidence="4">
    <name type="scientific">Camponotus floridanus</name>
    <name type="common">Florida carpenter ant</name>
    <dbReference type="NCBI Taxonomy" id="104421"/>
    <lineage>
        <taxon>Eukaryota</taxon>
        <taxon>Metazoa</taxon>
        <taxon>Ecdysozoa</taxon>
        <taxon>Arthropoda</taxon>
        <taxon>Hexapoda</taxon>
        <taxon>Insecta</taxon>
        <taxon>Pterygota</taxon>
        <taxon>Neoptera</taxon>
        <taxon>Endopterygota</taxon>
        <taxon>Hymenoptera</taxon>
        <taxon>Apocrita</taxon>
        <taxon>Aculeata</taxon>
        <taxon>Formicoidea</taxon>
        <taxon>Formicidae</taxon>
        <taxon>Formicinae</taxon>
        <taxon>Camponotus</taxon>
    </lineage>
</organism>
<reference evidence="3 4" key="1">
    <citation type="journal article" date="2010" name="Science">
        <title>Genomic comparison of the ants Camponotus floridanus and Harpegnathos saltator.</title>
        <authorList>
            <person name="Bonasio R."/>
            <person name="Zhang G."/>
            <person name="Ye C."/>
            <person name="Mutti N.S."/>
            <person name="Fang X."/>
            <person name="Qin N."/>
            <person name="Donahue G."/>
            <person name="Yang P."/>
            <person name="Li Q."/>
            <person name="Li C."/>
            <person name="Zhang P."/>
            <person name="Huang Z."/>
            <person name="Berger S.L."/>
            <person name="Reinberg D."/>
            <person name="Wang J."/>
            <person name="Liebig J."/>
        </authorList>
    </citation>
    <scope>NUCLEOTIDE SEQUENCE [LARGE SCALE GENOMIC DNA]</scope>
    <source>
        <strain evidence="4">C129</strain>
    </source>
</reference>
<dbReference type="InParanoid" id="E2A4T2"/>
<name>E2A4T2_CAMFO</name>
<evidence type="ECO:0000256" key="1">
    <source>
        <dbReference type="SAM" id="MobiDB-lite"/>
    </source>
</evidence>
<feature type="region of interest" description="Disordered" evidence="1">
    <location>
        <begin position="93"/>
        <end position="187"/>
    </location>
</feature>
<gene>
    <name evidence="3" type="ORF">EAG_14238</name>
</gene>
<evidence type="ECO:0000256" key="2">
    <source>
        <dbReference type="SAM" id="SignalP"/>
    </source>
</evidence>
<dbReference type="OrthoDB" id="7612240at2759"/>
<feature type="compositionally biased region" description="Polar residues" evidence="1">
    <location>
        <begin position="168"/>
        <end position="187"/>
    </location>
</feature>
<sequence length="187" mass="21448">MRFLFLILVITPALGTKFHSHIRERRQNHAQPNYLGYNQAPAAIKQILAAQQARDPIVHLPPQPIPNLGPSQPIQPQYIKQTDLTQYRPKVQIGQQPQQPTYKQIPVQPAKYNPPPSAQQQYNPQPAPVQQQYNPQYRTNYAPQPKPQQQVAEPNYQYSRNLPPELQQLVQIQQNLPNSIPKGQQHG</sequence>
<proteinExistence type="predicted"/>
<feature type="compositionally biased region" description="Polar residues" evidence="1">
    <location>
        <begin position="93"/>
        <end position="102"/>
    </location>
</feature>
<protein>
    <submittedName>
        <fullName evidence="3">Uncharacterized protein</fullName>
    </submittedName>
</protein>
<keyword evidence="2" id="KW-0732">Signal</keyword>
<feature type="chain" id="PRO_5012610015" evidence="2">
    <location>
        <begin position="16"/>
        <end position="187"/>
    </location>
</feature>
<dbReference type="OMA" id="QQYRDPI"/>
<dbReference type="Proteomes" id="UP000000311">
    <property type="component" value="Unassembled WGS sequence"/>
</dbReference>
<evidence type="ECO:0000313" key="4">
    <source>
        <dbReference type="Proteomes" id="UP000000311"/>
    </source>
</evidence>
<dbReference type="EMBL" id="GL436732">
    <property type="protein sequence ID" value="EFN71559.1"/>
    <property type="molecule type" value="Genomic_DNA"/>
</dbReference>
<feature type="signal peptide" evidence="2">
    <location>
        <begin position="1"/>
        <end position="15"/>
    </location>
</feature>
<dbReference type="AlphaFoldDB" id="E2A4T2"/>